<accession>A0A0V1PY85</accession>
<dbReference type="InterPro" id="IPR004752">
    <property type="entry name" value="AmpG_permease/AT-1"/>
</dbReference>
<name>A0A0V1PY85_9ASCO</name>
<dbReference type="AlphaFoldDB" id="A0A0V1PY85"/>
<feature type="region of interest" description="Disordered" evidence="5">
    <location>
        <begin position="1"/>
        <end position="21"/>
    </location>
</feature>
<dbReference type="Pfam" id="PF13000">
    <property type="entry name" value="Acatn"/>
    <property type="match status" value="2"/>
</dbReference>
<organism evidence="7 8">
    <name type="scientific">Debaryomyces fabryi</name>
    <dbReference type="NCBI Taxonomy" id="58627"/>
    <lineage>
        <taxon>Eukaryota</taxon>
        <taxon>Fungi</taxon>
        <taxon>Dikarya</taxon>
        <taxon>Ascomycota</taxon>
        <taxon>Saccharomycotina</taxon>
        <taxon>Pichiomycetes</taxon>
        <taxon>Debaryomycetaceae</taxon>
        <taxon>Debaryomyces</taxon>
    </lineage>
</organism>
<feature type="transmembrane region" description="Helical" evidence="6">
    <location>
        <begin position="208"/>
        <end position="228"/>
    </location>
</feature>
<dbReference type="GO" id="GO:0016020">
    <property type="term" value="C:membrane"/>
    <property type="evidence" value="ECO:0007669"/>
    <property type="project" value="UniProtKB-SubCell"/>
</dbReference>
<feature type="transmembrane region" description="Helical" evidence="6">
    <location>
        <begin position="391"/>
        <end position="410"/>
    </location>
</feature>
<evidence type="ECO:0000313" key="8">
    <source>
        <dbReference type="Proteomes" id="UP000054251"/>
    </source>
</evidence>
<evidence type="ECO:0000256" key="2">
    <source>
        <dbReference type="ARBA" id="ARBA00022692"/>
    </source>
</evidence>
<dbReference type="GO" id="GO:0035348">
    <property type="term" value="P:acetyl-CoA transmembrane transport"/>
    <property type="evidence" value="ECO:0007669"/>
    <property type="project" value="InterPro"/>
</dbReference>
<dbReference type="InterPro" id="IPR036259">
    <property type="entry name" value="MFS_trans_sf"/>
</dbReference>
<dbReference type="EMBL" id="LMYN01000060">
    <property type="protein sequence ID" value="KSA01224.1"/>
    <property type="molecule type" value="Genomic_DNA"/>
</dbReference>
<proteinExistence type="predicted"/>
<feature type="transmembrane region" description="Helical" evidence="6">
    <location>
        <begin position="69"/>
        <end position="95"/>
    </location>
</feature>
<keyword evidence="8" id="KW-1185">Reference proteome</keyword>
<evidence type="ECO:0000256" key="4">
    <source>
        <dbReference type="ARBA" id="ARBA00023136"/>
    </source>
</evidence>
<reference evidence="7 8" key="1">
    <citation type="submission" date="2015-11" db="EMBL/GenBank/DDBJ databases">
        <title>The genome of Debaryomyces fabryi.</title>
        <authorList>
            <person name="Tafer H."/>
            <person name="Lopandic K."/>
        </authorList>
    </citation>
    <scope>NUCLEOTIDE SEQUENCE [LARGE SCALE GENOMIC DNA]</scope>
    <source>
        <strain evidence="7 8">CBS 789</strain>
    </source>
</reference>
<dbReference type="InterPro" id="IPR024371">
    <property type="entry name" value="AcetylCoA_trans_1-like"/>
</dbReference>
<feature type="transmembrane region" description="Helical" evidence="6">
    <location>
        <begin position="138"/>
        <end position="155"/>
    </location>
</feature>
<dbReference type="FunFam" id="1.20.1250.20:FF:000289">
    <property type="entry name" value="Acetyl-coenzyme A transporter 1"/>
    <property type="match status" value="1"/>
</dbReference>
<protein>
    <recommendedName>
        <fullName evidence="9">Acetyl-coenzyme A transporter 1</fullName>
    </recommendedName>
</protein>
<dbReference type="GO" id="GO:0008521">
    <property type="term" value="F:acetyl-CoA transmembrane transporter activity"/>
    <property type="evidence" value="ECO:0007669"/>
    <property type="project" value="InterPro"/>
</dbReference>
<comment type="caution">
    <text evidence="7">The sequence shown here is derived from an EMBL/GenBank/DDBJ whole genome shotgun (WGS) entry which is preliminary data.</text>
</comment>
<sequence length="571" mass="64012">MSGDHQVHKRIGSAEPSFAENQINNPRAGFEVENDGLLPISHQELKDSNLKPKSSKNTSRSLNKIDRPAFIVLIILYLLQGVPVGLAFGSIPFILKSKLSYSQVGIFSLAAYPYSLKLLWSPIVDAIYHPTIGRRRSWIIPIQTISGLTLIYLGLKIDFLVLDPETHLKTITMCFFLLVFFCATQDIAVDGWALTCLSPECLSYASTAQTVGINTGYFSSFTIFLALSSPDFANKYLRTVPIDEGLFSLGLYLNFWGWMYLIVTGLLFLIPEDPPHLAKQNMAKLSNEKAKAESIYNKNSKMSSNWASLKHVYNSMYQVLKLPNVQTFVVILLIAKFGFQASEAATNLKLLEKGLSKEDLSITVLIDFPFEMIFGYYAGRWSNGKTPLKPWLFGFAGRLFGAMLAQLIVYFFPENGKVSSGYFLLIILQHLISSFMSTIQFVSLCAFHTKIADPAIGGTYMTTLNTLSNYGGTWPKLIVLYLIDKFTLAKCQPTTQVSTAIAENLDFYITSETLKETCKNGGGRVVLLRDGYYYTNFFCIVCGIFILFWVKKKVTYLQSLPNSAWRVNKVV</sequence>
<dbReference type="RefSeq" id="XP_015467326.1">
    <property type="nucleotide sequence ID" value="XM_015611872.1"/>
</dbReference>
<keyword evidence="3 6" id="KW-1133">Transmembrane helix</keyword>
<gene>
    <name evidence="7" type="ORF">AC631_03043</name>
</gene>
<evidence type="ECO:0008006" key="9">
    <source>
        <dbReference type="Google" id="ProtNLM"/>
    </source>
</evidence>
<feature type="transmembrane region" description="Helical" evidence="6">
    <location>
        <begin position="249"/>
        <end position="270"/>
    </location>
</feature>
<feature type="transmembrane region" description="Helical" evidence="6">
    <location>
        <begin position="167"/>
        <end position="188"/>
    </location>
</feature>
<dbReference type="OrthoDB" id="6415790at2759"/>
<dbReference type="PANTHER" id="PTHR12778">
    <property type="entry name" value="SOLUTE CARRIER FAMILY 33 ACETYL-COA TRANSPORTER -RELATED"/>
    <property type="match status" value="1"/>
</dbReference>
<keyword evidence="4 6" id="KW-0472">Membrane</keyword>
<dbReference type="Proteomes" id="UP000054251">
    <property type="component" value="Unassembled WGS sequence"/>
</dbReference>
<evidence type="ECO:0000256" key="3">
    <source>
        <dbReference type="ARBA" id="ARBA00022989"/>
    </source>
</evidence>
<dbReference type="SUPFAM" id="SSF103473">
    <property type="entry name" value="MFS general substrate transporter"/>
    <property type="match status" value="1"/>
</dbReference>
<keyword evidence="2 6" id="KW-0812">Transmembrane</keyword>
<evidence type="ECO:0000256" key="6">
    <source>
        <dbReference type="SAM" id="Phobius"/>
    </source>
</evidence>
<evidence type="ECO:0000313" key="7">
    <source>
        <dbReference type="EMBL" id="KSA01224.1"/>
    </source>
</evidence>
<dbReference type="GeneID" id="26840052"/>
<dbReference type="PANTHER" id="PTHR12778:SF9">
    <property type="entry name" value="ACETYL-COENZYME A TRANSPORTER 1"/>
    <property type="match status" value="1"/>
</dbReference>
<feature type="transmembrane region" description="Helical" evidence="6">
    <location>
        <begin position="422"/>
        <end position="442"/>
    </location>
</feature>
<feature type="transmembrane region" description="Helical" evidence="6">
    <location>
        <begin position="531"/>
        <end position="550"/>
    </location>
</feature>
<comment type="subcellular location">
    <subcellularLocation>
        <location evidence="1">Membrane</location>
        <topology evidence="1">Multi-pass membrane protein</topology>
    </subcellularLocation>
</comment>
<evidence type="ECO:0000256" key="5">
    <source>
        <dbReference type="SAM" id="MobiDB-lite"/>
    </source>
</evidence>
<evidence type="ECO:0000256" key="1">
    <source>
        <dbReference type="ARBA" id="ARBA00004141"/>
    </source>
</evidence>